<dbReference type="EMBL" id="QJKC01000012">
    <property type="protein sequence ID" value="PXX44681.1"/>
    <property type="molecule type" value="Genomic_DNA"/>
</dbReference>
<accession>A0A318JVK8</accession>
<comment type="caution">
    <text evidence="1">The sequence shown here is derived from an EMBL/GenBank/DDBJ whole genome shotgun (WGS) entry which is preliminary data.</text>
</comment>
<gene>
    <name evidence="1" type="ORF">DFR38_112109</name>
</gene>
<evidence type="ECO:0000313" key="2">
    <source>
        <dbReference type="Proteomes" id="UP000248395"/>
    </source>
</evidence>
<proteinExistence type="predicted"/>
<name>A0A318JVK8_9NEIS</name>
<dbReference type="RefSeq" id="WP_059285343.1">
    <property type="nucleotide sequence ID" value="NZ_LNQU01000022.1"/>
</dbReference>
<dbReference type="OrthoDB" id="9127182at2"/>
<protein>
    <submittedName>
        <fullName evidence="1">Uncharacterized protein</fullName>
    </submittedName>
</protein>
<organism evidence="1 2">
    <name type="scientific">Aquitalea magnusonii</name>
    <dbReference type="NCBI Taxonomy" id="332411"/>
    <lineage>
        <taxon>Bacteria</taxon>
        <taxon>Pseudomonadati</taxon>
        <taxon>Pseudomonadota</taxon>
        <taxon>Betaproteobacteria</taxon>
        <taxon>Neisseriales</taxon>
        <taxon>Chromobacteriaceae</taxon>
        <taxon>Aquitalea</taxon>
    </lineage>
</organism>
<keyword evidence="2" id="KW-1185">Reference proteome</keyword>
<dbReference type="Proteomes" id="UP000248395">
    <property type="component" value="Unassembled WGS sequence"/>
</dbReference>
<evidence type="ECO:0000313" key="1">
    <source>
        <dbReference type="EMBL" id="PXX44681.1"/>
    </source>
</evidence>
<reference evidence="1 2" key="1">
    <citation type="submission" date="2018-05" db="EMBL/GenBank/DDBJ databases">
        <title>Genomic Encyclopedia of Type Strains, Phase IV (KMG-IV): sequencing the most valuable type-strain genomes for metagenomic binning, comparative biology and taxonomic classification.</title>
        <authorList>
            <person name="Goeker M."/>
        </authorList>
    </citation>
    <scope>NUCLEOTIDE SEQUENCE [LARGE SCALE GENOMIC DNA]</scope>
    <source>
        <strain evidence="1 2">DSM 25134</strain>
    </source>
</reference>
<sequence>MSQPLLTLPDPRQYHPQVSLTNMLIHNALSVQNATTEADRELWFVAIRDAMAQMLQRGELLSISVALAMVPSQDTYKIVWDALRAAVEQPDGRCAHVFALPLVLVAGSKNQATLPAAIADEDGLNALLRQHGVISSDGDVRVFGQLLHPDTVVAMDAARLYRLTRDLTSAADGVGEALNGAAITLKEEGVFLRYLLGVAIQQPGDAAPVQLGGAVGAWGMPLMKFLGEQLHTDGVTLFPIARPPLPVMQALVAGNFARFEVALQVFASSQIRRLRELSKDPVAILSAHDNGELHITLSAEGDERNWEAFVWPLAAMDNVALIESNFRELMAECRVRDVHVLPAVYPESRDGIPLFFTADDLPQLNGQG</sequence>
<dbReference type="AlphaFoldDB" id="A0A318JVK8"/>